<evidence type="ECO:0000256" key="3">
    <source>
        <dbReference type="ARBA" id="ARBA00023125"/>
    </source>
</evidence>
<keyword evidence="3" id="KW-0238">DNA-binding</keyword>
<dbReference type="GeneID" id="82201744"/>
<keyword evidence="2" id="KW-0805">Transcription regulation</keyword>
<evidence type="ECO:0000313" key="8">
    <source>
        <dbReference type="Proteomes" id="UP000186341"/>
    </source>
</evidence>
<dbReference type="OrthoDB" id="369222at2"/>
<proteinExistence type="predicted"/>
<evidence type="ECO:0000256" key="1">
    <source>
        <dbReference type="ARBA" id="ARBA00022491"/>
    </source>
</evidence>
<dbReference type="SUPFAM" id="SSF53822">
    <property type="entry name" value="Periplasmic binding protein-like I"/>
    <property type="match status" value="1"/>
</dbReference>
<dbReference type="InterPro" id="IPR028082">
    <property type="entry name" value="Peripla_BP_I"/>
</dbReference>
<dbReference type="CDD" id="cd01392">
    <property type="entry name" value="HTH_LacI"/>
    <property type="match status" value="1"/>
</dbReference>
<evidence type="ECO:0000256" key="4">
    <source>
        <dbReference type="ARBA" id="ARBA00023163"/>
    </source>
</evidence>
<dbReference type="CDD" id="cd06267">
    <property type="entry name" value="PBP1_LacI_sugar_binding-like"/>
    <property type="match status" value="1"/>
</dbReference>
<dbReference type="InterPro" id="IPR046335">
    <property type="entry name" value="LacI/GalR-like_sensor"/>
</dbReference>
<protein>
    <recommendedName>
        <fullName evidence="6">HTH lacI-type domain-containing protein</fullName>
    </recommendedName>
</protein>
<dbReference type="GO" id="GO:0003700">
    <property type="term" value="F:DNA-binding transcription factor activity"/>
    <property type="evidence" value="ECO:0007669"/>
    <property type="project" value="TreeGrafter"/>
</dbReference>
<evidence type="ECO:0000256" key="2">
    <source>
        <dbReference type="ARBA" id="ARBA00023015"/>
    </source>
</evidence>
<dbReference type="SUPFAM" id="SSF47413">
    <property type="entry name" value="lambda repressor-like DNA-binding domains"/>
    <property type="match status" value="1"/>
</dbReference>
<dbReference type="Pfam" id="PF13377">
    <property type="entry name" value="Peripla_BP_3"/>
    <property type="match status" value="1"/>
</dbReference>
<keyword evidence="4" id="KW-0804">Transcription</keyword>
<dbReference type="PANTHER" id="PTHR30146:SF95">
    <property type="entry name" value="RIBOSE OPERON REPRESSOR"/>
    <property type="match status" value="1"/>
</dbReference>
<dbReference type="PROSITE" id="PS50932">
    <property type="entry name" value="HTH_LACI_2"/>
    <property type="match status" value="1"/>
</dbReference>
<dbReference type="Gene3D" id="3.40.50.2300">
    <property type="match status" value="2"/>
</dbReference>
<feature type="region of interest" description="Disordered" evidence="5">
    <location>
        <begin position="328"/>
        <end position="351"/>
    </location>
</feature>
<dbReference type="EMBL" id="MPJW01000024">
    <property type="protein sequence ID" value="OLU43110.1"/>
    <property type="molecule type" value="Genomic_DNA"/>
</dbReference>
<accession>A0A1U7NJ64</accession>
<evidence type="ECO:0000259" key="6">
    <source>
        <dbReference type="PROSITE" id="PS50932"/>
    </source>
</evidence>
<dbReference type="InterPro" id="IPR000843">
    <property type="entry name" value="HTH_LacI"/>
</dbReference>
<evidence type="ECO:0000256" key="5">
    <source>
        <dbReference type="SAM" id="MobiDB-lite"/>
    </source>
</evidence>
<feature type="compositionally biased region" description="Basic and acidic residues" evidence="5">
    <location>
        <begin position="328"/>
        <end position="343"/>
    </location>
</feature>
<feature type="domain" description="HTH lacI-type" evidence="6">
    <location>
        <begin position="1"/>
        <end position="55"/>
    </location>
</feature>
<reference evidence="7 8" key="1">
    <citation type="submission" date="2016-11" db="EMBL/GenBank/DDBJ databases">
        <title>Description of two novel members of the family Erysipelotrichaceae: Ileibacterium lipovorans gen. nov., sp. nov. and Dubosiella newyorkensis, gen. nov., sp. nov.</title>
        <authorList>
            <person name="Cox L.M."/>
            <person name="Sohn J."/>
            <person name="Tyrrell K.L."/>
            <person name="Citron D.M."/>
            <person name="Lawson P.A."/>
            <person name="Patel N.B."/>
            <person name="Iizumi T."/>
            <person name="Perez-Perez G.I."/>
            <person name="Goldstein E.J."/>
            <person name="Blaser M.J."/>
        </authorList>
    </citation>
    <scope>NUCLEOTIDE SEQUENCE [LARGE SCALE GENOMIC DNA]</scope>
    <source>
        <strain evidence="7 8">NYU-BL-A3</strain>
    </source>
</reference>
<dbReference type="Gene3D" id="1.10.260.40">
    <property type="entry name" value="lambda repressor-like DNA-binding domains"/>
    <property type="match status" value="1"/>
</dbReference>
<dbReference type="Pfam" id="PF00356">
    <property type="entry name" value="LacI"/>
    <property type="match status" value="1"/>
</dbReference>
<dbReference type="AlphaFoldDB" id="A0A1U7NJ64"/>
<comment type="caution">
    <text evidence="7">The sequence shown here is derived from an EMBL/GenBank/DDBJ whole genome shotgun (WGS) entry which is preliminary data.</text>
</comment>
<gene>
    <name evidence="7" type="ORF">BO222_00585</name>
</gene>
<keyword evidence="1" id="KW-0678">Repressor</keyword>
<dbReference type="SMART" id="SM00354">
    <property type="entry name" value="HTH_LACI"/>
    <property type="match status" value="1"/>
</dbReference>
<dbReference type="InterPro" id="IPR010982">
    <property type="entry name" value="Lambda_DNA-bd_dom_sf"/>
</dbReference>
<dbReference type="Proteomes" id="UP000186341">
    <property type="component" value="Unassembled WGS sequence"/>
</dbReference>
<name>A0A1U7NJ64_9FIRM</name>
<evidence type="ECO:0000313" key="7">
    <source>
        <dbReference type="EMBL" id="OLU43110.1"/>
    </source>
</evidence>
<keyword evidence="8" id="KW-1185">Reference proteome</keyword>
<dbReference type="GO" id="GO:0000976">
    <property type="term" value="F:transcription cis-regulatory region binding"/>
    <property type="evidence" value="ECO:0007669"/>
    <property type="project" value="TreeGrafter"/>
</dbReference>
<organism evidence="7 8">
    <name type="scientific">Ileibacterium valens</name>
    <dbReference type="NCBI Taxonomy" id="1862668"/>
    <lineage>
        <taxon>Bacteria</taxon>
        <taxon>Bacillati</taxon>
        <taxon>Bacillota</taxon>
        <taxon>Erysipelotrichia</taxon>
        <taxon>Erysipelotrichales</taxon>
        <taxon>Erysipelotrichaceae</taxon>
        <taxon>Ileibacterium</taxon>
    </lineage>
</organism>
<sequence length="351" mass="39269">MNIFDIAKETGFSIATVSRAINNSGYVSEKTRAKIMKVIEENNYSVNAFARGMATSSMSQVGIVSTDSRDIYQAESIYYLQNELKAKGYTSLLTCSGIDLKDKQQAISLLLSRNVDAIFLIGSQFIEPKARDNEYLKDAAKKVPVFLMNGALKDPNIYSIRCDDEAGSASVTRLVLENGAKNPLMIMRRRTYSSAKKMRGFENACKEAGIDPTDRILQNGHLDGMLEGLTDLLDNREYDALVCADDALAASAIKYCLHQNLRIPEDVQITGYNNSSLSHIAIKDITSYDNRIEYLCSTAVSLMNQVFDRQEVPADSVYTGKIIERESTRKKEEKPKIKTSRAEMDEDEYLF</sequence>
<dbReference type="RefSeq" id="WP_075817438.1">
    <property type="nucleotide sequence ID" value="NZ_CAJUTZ010000142.1"/>
</dbReference>
<dbReference type="PANTHER" id="PTHR30146">
    <property type="entry name" value="LACI-RELATED TRANSCRIPTIONAL REPRESSOR"/>
    <property type="match status" value="1"/>
</dbReference>